<dbReference type="PANTHER" id="PTHR13384">
    <property type="entry name" value="G PATCH DOMAIN-CONTAINING PROTEIN 1"/>
    <property type="match status" value="1"/>
</dbReference>
<dbReference type="GO" id="GO:0003723">
    <property type="term" value="F:RNA binding"/>
    <property type="evidence" value="ECO:0007669"/>
    <property type="project" value="TreeGrafter"/>
</dbReference>
<evidence type="ECO:0000313" key="4">
    <source>
        <dbReference type="Proteomes" id="UP000887540"/>
    </source>
</evidence>
<feature type="compositionally biased region" description="Basic and acidic residues" evidence="2">
    <location>
        <begin position="383"/>
        <end position="399"/>
    </location>
</feature>
<dbReference type="PROSITE" id="PS50174">
    <property type="entry name" value="G_PATCH"/>
    <property type="match status" value="1"/>
</dbReference>
<dbReference type="Pfam" id="PF01585">
    <property type="entry name" value="G-patch"/>
    <property type="match status" value="1"/>
</dbReference>
<reference evidence="5" key="1">
    <citation type="submission" date="2022-11" db="UniProtKB">
        <authorList>
            <consortium name="WormBaseParasite"/>
        </authorList>
    </citation>
    <scope>IDENTIFICATION</scope>
</reference>
<dbReference type="WBParaSite" id="ACRNAN_scaffold6360.g14253.t1">
    <property type="protein sequence ID" value="ACRNAN_scaffold6360.g14253.t1"/>
    <property type="gene ID" value="ACRNAN_scaffold6360.g14253"/>
</dbReference>
<sequence>MSDFAIYGTPFEVLEDEEKDAITRKPKGIQDEIVTDEKGRRRFHGAFTGGFSAGYFNSVGSKHGWVPQTFKSSRESRAEKVQISAEDLMDDEDMGEFGIASRKIRPKRDFMDAFALPGEKQLLAWERSVLPSSSSISDEGLSAKLAEIIRPVNDSIGIRLLKKMGWREGRGIGPKMNRKSLERQKLNELRAQGKTAVFDKEAVESAQEFVPNFEFSPEDISRVYFTSKEDKHGLGYVGILETSVLKQSYGEMAATLKVKQKSKGIKGQAFGVGAFEDDDEDIYTSFDLSQYDFELDSSSTSVPEVARYDSTFVQSTKKSALRKNFPLPKLPHDFKHTHKPIPVDIKKMPEEIRKLGHKMTALQRAQFLGERDVSVMEMLSSKDRERLKRGGSRWDKKPETVNTSAAASTSGVQGDPFEEEPMKSHRFKQYVQYLRRGLTYPQPIDMTQLEWEHEVEEFQNHLSPELRSLLPEVRARQQPLAKVAYADSIMEQLKGRFQKETKPTSDELHHEKMKVPKDHDRLSAVKMKMFGEKTRTRYDWHPAKDLCKRFNIPDPYPGSMLVGVLQLQKKPIIGKNEDTMELAGLGLPNTALELTRKREKDEFEKETQRIVNENVHPHQIKQEEPTEDTELDRPMFELLKAIFDESEEENEPEEENETKIEEPIKPQLVKETTNGE</sequence>
<dbReference type="AlphaFoldDB" id="A0A914E870"/>
<evidence type="ECO:0000256" key="2">
    <source>
        <dbReference type="SAM" id="MobiDB-lite"/>
    </source>
</evidence>
<feature type="region of interest" description="Disordered" evidence="2">
    <location>
        <begin position="383"/>
        <end position="420"/>
    </location>
</feature>
<feature type="compositionally biased region" description="Polar residues" evidence="2">
    <location>
        <begin position="400"/>
        <end position="412"/>
    </location>
</feature>
<accession>A0A914E870</accession>
<dbReference type="InterPro" id="IPR000467">
    <property type="entry name" value="G_patch_dom"/>
</dbReference>
<dbReference type="Proteomes" id="UP000887540">
    <property type="component" value="Unplaced"/>
</dbReference>
<evidence type="ECO:0000259" key="3">
    <source>
        <dbReference type="PROSITE" id="PS50174"/>
    </source>
</evidence>
<protein>
    <submittedName>
        <fullName evidence="5">G-patch domain-containing protein</fullName>
    </submittedName>
</protein>
<dbReference type="Pfam" id="PF07713">
    <property type="entry name" value="DUF1604"/>
    <property type="match status" value="1"/>
</dbReference>
<proteinExistence type="inferred from homology"/>
<comment type="similarity">
    <text evidence="1">Belongs to the GPATCH1 family.</text>
</comment>
<evidence type="ECO:0000313" key="5">
    <source>
        <dbReference type="WBParaSite" id="ACRNAN_scaffold6360.g14253.t1"/>
    </source>
</evidence>
<keyword evidence="4" id="KW-1185">Reference proteome</keyword>
<feature type="domain" description="G-patch" evidence="3">
    <location>
        <begin position="153"/>
        <end position="173"/>
    </location>
</feature>
<dbReference type="Pfam" id="PF26093">
    <property type="entry name" value="HTH_TGH"/>
    <property type="match status" value="1"/>
</dbReference>
<name>A0A914E870_9BILA</name>
<dbReference type="PANTHER" id="PTHR13384:SF19">
    <property type="entry name" value="G PATCH DOMAIN-CONTAINING PROTEIN 1"/>
    <property type="match status" value="1"/>
</dbReference>
<dbReference type="GO" id="GO:0006397">
    <property type="term" value="P:mRNA processing"/>
    <property type="evidence" value="ECO:0007669"/>
    <property type="project" value="InterPro"/>
</dbReference>
<dbReference type="InterPro" id="IPR011666">
    <property type="entry name" value="DUF1604"/>
</dbReference>
<organism evidence="4 5">
    <name type="scientific">Acrobeloides nanus</name>
    <dbReference type="NCBI Taxonomy" id="290746"/>
    <lineage>
        <taxon>Eukaryota</taxon>
        <taxon>Metazoa</taxon>
        <taxon>Ecdysozoa</taxon>
        <taxon>Nematoda</taxon>
        <taxon>Chromadorea</taxon>
        <taxon>Rhabditida</taxon>
        <taxon>Tylenchina</taxon>
        <taxon>Cephalobomorpha</taxon>
        <taxon>Cephaloboidea</taxon>
        <taxon>Cephalobidae</taxon>
        <taxon>Acrobeloides</taxon>
    </lineage>
</organism>
<feature type="compositionally biased region" description="Acidic residues" evidence="2">
    <location>
        <begin position="644"/>
        <end position="656"/>
    </location>
</feature>
<dbReference type="GO" id="GO:0005634">
    <property type="term" value="C:nucleus"/>
    <property type="evidence" value="ECO:0007669"/>
    <property type="project" value="TreeGrafter"/>
</dbReference>
<evidence type="ECO:0000256" key="1">
    <source>
        <dbReference type="ARBA" id="ARBA00008600"/>
    </source>
</evidence>
<feature type="region of interest" description="Disordered" evidence="2">
    <location>
        <begin position="643"/>
        <end position="676"/>
    </location>
</feature>